<evidence type="ECO:0000256" key="8">
    <source>
        <dbReference type="ARBA" id="ARBA00022676"/>
    </source>
</evidence>
<dbReference type="GO" id="GO:0005886">
    <property type="term" value="C:plasma membrane"/>
    <property type="evidence" value="ECO:0007669"/>
    <property type="project" value="UniProtKB-SubCell"/>
</dbReference>
<evidence type="ECO:0000256" key="3">
    <source>
        <dbReference type="ARBA" id="ARBA00007090"/>
    </source>
</evidence>
<keyword evidence="13 19" id="KW-0472">Membrane</keyword>
<feature type="compositionally biased region" description="Low complexity" evidence="18">
    <location>
        <begin position="760"/>
        <end position="782"/>
    </location>
</feature>
<dbReference type="GO" id="GO:0009252">
    <property type="term" value="P:peptidoglycan biosynthetic process"/>
    <property type="evidence" value="ECO:0007669"/>
    <property type="project" value="UniProtKB-UniPathway"/>
</dbReference>
<comment type="caution">
    <text evidence="22">The sequence shown here is derived from an EMBL/GenBank/DDBJ whole genome shotgun (WGS) entry which is preliminary data.</text>
</comment>
<keyword evidence="19" id="KW-1133">Transmembrane helix</keyword>
<feature type="transmembrane region" description="Helical" evidence="19">
    <location>
        <begin position="55"/>
        <end position="78"/>
    </location>
</feature>
<feature type="region of interest" description="Disordered" evidence="18">
    <location>
        <begin position="745"/>
        <end position="879"/>
    </location>
</feature>
<protein>
    <submittedName>
        <fullName evidence="22">Penicillin-binding protein</fullName>
    </submittedName>
</protein>
<dbReference type="Pfam" id="PF00905">
    <property type="entry name" value="Transpeptidase"/>
    <property type="match status" value="1"/>
</dbReference>
<dbReference type="AlphaFoldDB" id="A0A2N7VC06"/>
<keyword evidence="19" id="KW-0812">Transmembrane</keyword>
<comment type="similarity">
    <text evidence="4">In the N-terminal section; belongs to the glycosyltransferase 51 family.</text>
</comment>
<dbReference type="SUPFAM" id="SSF56601">
    <property type="entry name" value="beta-lactamase/transpeptidase-like"/>
    <property type="match status" value="1"/>
</dbReference>
<dbReference type="PANTHER" id="PTHR32282:SF11">
    <property type="entry name" value="PENICILLIN-BINDING PROTEIN 1B"/>
    <property type="match status" value="1"/>
</dbReference>
<keyword evidence="11" id="KW-0133">Cell shape</keyword>
<evidence type="ECO:0000256" key="7">
    <source>
        <dbReference type="ARBA" id="ARBA00022670"/>
    </source>
</evidence>
<dbReference type="OrthoDB" id="9766909at2"/>
<feature type="compositionally biased region" description="Pro residues" evidence="18">
    <location>
        <begin position="859"/>
        <end position="868"/>
    </location>
</feature>
<dbReference type="InterPro" id="IPR001264">
    <property type="entry name" value="Glyco_trans_51"/>
</dbReference>
<gene>
    <name evidence="22" type="ORF">C0Z18_30665</name>
</gene>
<keyword evidence="8" id="KW-0328">Glycosyltransferase</keyword>
<evidence type="ECO:0000256" key="11">
    <source>
        <dbReference type="ARBA" id="ARBA00022960"/>
    </source>
</evidence>
<keyword evidence="12" id="KW-0573">Peptidoglycan synthesis</keyword>
<dbReference type="InterPro" id="IPR001460">
    <property type="entry name" value="PCN-bd_Tpept"/>
</dbReference>
<evidence type="ECO:0000256" key="18">
    <source>
        <dbReference type="SAM" id="MobiDB-lite"/>
    </source>
</evidence>
<evidence type="ECO:0000313" key="23">
    <source>
        <dbReference type="Proteomes" id="UP000235616"/>
    </source>
</evidence>
<dbReference type="Gene3D" id="1.10.3810.10">
    <property type="entry name" value="Biosynthetic peptidoglycan transglycosylase-like"/>
    <property type="match status" value="1"/>
</dbReference>
<sequence>MTTVRDFLTRWAGRMTRFAAICFHLALALLDLAAQSIRSAVRAAWYHVRHPTRRGVLLTLATPPALVLLYVIVLIPFTPSISDIRKARVDRPAQILSADGKLLAEFKPSNREWVTLKEISPHMVDALISTEDHRFYQHHGIDWKRTVSAAIHTFGGSRQGGSTITQQLARNLYPDEVGRAPTLTRKIKEAITAEKIEMAYSKDQILETYLNTVPFLYNAYGVEMAARTYFGKSADELDILEAATLTGMLKGNSYYNPVINPERALQRRNIVLGQMVKYGRLSPAAYDKLKTKPLSVDFERQVEPPGPAPHFAQQLRKWLIGWADANGYNVYSDGLIVHTTIDSRLQAMATAAVALQTNQLQSIASGQWSGRAGCSPSNELFKTFMRESPEYRSARDDGQSDDAVLKQLGSDRAFMRKLCHDKTQVQAGFLAIDPRNGQIKAWVGSRNFADEPFDHVQQARRQPGSTFKPFVYGAAFAAGAKPTDTFVDQPVEIPLKGGEIWRPTDDVPPSGKPMTLRDALAYSRNRITAQLIEQVGAERVARLARAMGVRDSELQPVPSLALGTSPVTVKEMVSAYATIANDGAYLEPRMVTSIDDHDGRVLAQFEPAAPEQALPAAADRTLIDVMREVVNRGTGAAIRSRFGIRADVAGKTGTTQDDADGWFILMHAQLVAGAWVGFDDGRIGLGNYWGEGAHSALPIVGDFYQRALRARLIDSRVRFDTEVQPSTFDVFREKLRAWIAWFSGSKPQPPARHTPPPMKPATTAPAVPASETASGASALPAPASVPLPASEPPLIGVPASGAPTQASAPAATGTANSSAATSAPQLAPTILPPSSGGQPNGNARESGGFPPAGAGSSPTPTPDTPQTPPSGGDAGGNGN</sequence>
<evidence type="ECO:0000256" key="10">
    <source>
        <dbReference type="ARBA" id="ARBA00022801"/>
    </source>
</evidence>
<dbReference type="InterPro" id="IPR050396">
    <property type="entry name" value="Glycosyltr_51/Transpeptidase"/>
</dbReference>
<feature type="domain" description="Penicillin-binding protein transpeptidase" evidence="20">
    <location>
        <begin position="428"/>
        <end position="657"/>
    </location>
</feature>
<keyword evidence="9" id="KW-0808">Transferase</keyword>
<evidence type="ECO:0000256" key="2">
    <source>
        <dbReference type="ARBA" id="ARBA00004752"/>
    </source>
</evidence>
<dbReference type="Proteomes" id="UP000235616">
    <property type="component" value="Unassembled WGS sequence"/>
</dbReference>
<proteinExistence type="inferred from homology"/>
<name>A0A2N7VC06_9BURK</name>
<dbReference type="GO" id="GO:0009002">
    <property type="term" value="F:serine-type D-Ala-D-Ala carboxypeptidase activity"/>
    <property type="evidence" value="ECO:0007669"/>
    <property type="project" value="UniProtKB-EC"/>
</dbReference>
<comment type="similarity">
    <text evidence="3">In the C-terminal section; belongs to the transpeptidase family.</text>
</comment>
<feature type="domain" description="Glycosyl transferase family 51" evidence="21">
    <location>
        <begin position="100"/>
        <end position="275"/>
    </location>
</feature>
<dbReference type="GO" id="GO:0030288">
    <property type="term" value="C:outer membrane-bounded periplasmic space"/>
    <property type="evidence" value="ECO:0007669"/>
    <property type="project" value="TreeGrafter"/>
</dbReference>
<dbReference type="InterPro" id="IPR036950">
    <property type="entry name" value="PBP_transglycosylase"/>
</dbReference>
<dbReference type="SUPFAM" id="SSF53955">
    <property type="entry name" value="Lysozyme-like"/>
    <property type="match status" value="1"/>
</dbReference>
<evidence type="ECO:0000256" key="4">
    <source>
        <dbReference type="ARBA" id="ARBA00007739"/>
    </source>
</evidence>
<evidence type="ECO:0000256" key="17">
    <source>
        <dbReference type="ARBA" id="ARBA00049902"/>
    </source>
</evidence>
<dbReference type="InterPro" id="IPR023346">
    <property type="entry name" value="Lysozyme-like_dom_sf"/>
</dbReference>
<dbReference type="GO" id="GO:0008658">
    <property type="term" value="F:penicillin binding"/>
    <property type="evidence" value="ECO:0007669"/>
    <property type="project" value="InterPro"/>
</dbReference>
<dbReference type="RefSeq" id="WP_102649215.1">
    <property type="nucleotide sequence ID" value="NZ_PNYA01000042.1"/>
</dbReference>
<evidence type="ECO:0000256" key="6">
    <source>
        <dbReference type="ARBA" id="ARBA00022645"/>
    </source>
</evidence>
<evidence type="ECO:0000256" key="15">
    <source>
        <dbReference type="ARBA" id="ARBA00023316"/>
    </source>
</evidence>
<dbReference type="GO" id="GO:0008360">
    <property type="term" value="P:regulation of cell shape"/>
    <property type="evidence" value="ECO:0007669"/>
    <property type="project" value="UniProtKB-KW"/>
</dbReference>
<dbReference type="InterPro" id="IPR012338">
    <property type="entry name" value="Beta-lactam/transpept-like"/>
</dbReference>
<evidence type="ECO:0000256" key="13">
    <source>
        <dbReference type="ARBA" id="ARBA00023136"/>
    </source>
</evidence>
<evidence type="ECO:0000256" key="1">
    <source>
        <dbReference type="ARBA" id="ARBA00004236"/>
    </source>
</evidence>
<accession>A0A2N7VC06</accession>
<evidence type="ECO:0000256" key="16">
    <source>
        <dbReference type="ARBA" id="ARBA00034000"/>
    </source>
</evidence>
<dbReference type="EMBL" id="PNYA01000042">
    <property type="protein sequence ID" value="PMS14614.1"/>
    <property type="molecule type" value="Genomic_DNA"/>
</dbReference>
<evidence type="ECO:0000256" key="19">
    <source>
        <dbReference type="SAM" id="Phobius"/>
    </source>
</evidence>
<dbReference type="GO" id="GO:0006508">
    <property type="term" value="P:proteolysis"/>
    <property type="evidence" value="ECO:0007669"/>
    <property type="project" value="UniProtKB-KW"/>
</dbReference>
<evidence type="ECO:0000256" key="14">
    <source>
        <dbReference type="ARBA" id="ARBA00023268"/>
    </source>
</evidence>
<keyword evidence="5" id="KW-1003">Cell membrane</keyword>
<dbReference type="GO" id="GO:0008955">
    <property type="term" value="F:peptidoglycan glycosyltransferase activity"/>
    <property type="evidence" value="ECO:0007669"/>
    <property type="project" value="UniProtKB-EC"/>
</dbReference>
<evidence type="ECO:0000259" key="21">
    <source>
        <dbReference type="Pfam" id="PF00912"/>
    </source>
</evidence>
<keyword evidence="10" id="KW-0378">Hydrolase</keyword>
<evidence type="ECO:0000256" key="12">
    <source>
        <dbReference type="ARBA" id="ARBA00022984"/>
    </source>
</evidence>
<evidence type="ECO:0000259" key="20">
    <source>
        <dbReference type="Pfam" id="PF00905"/>
    </source>
</evidence>
<keyword evidence="23" id="KW-1185">Reference proteome</keyword>
<keyword evidence="6" id="KW-0121">Carboxypeptidase</keyword>
<evidence type="ECO:0000256" key="9">
    <source>
        <dbReference type="ARBA" id="ARBA00022679"/>
    </source>
</evidence>
<organism evidence="22 23">
    <name type="scientific">Trinickia dabaoshanensis</name>
    <dbReference type="NCBI Taxonomy" id="564714"/>
    <lineage>
        <taxon>Bacteria</taxon>
        <taxon>Pseudomonadati</taxon>
        <taxon>Pseudomonadota</taxon>
        <taxon>Betaproteobacteria</taxon>
        <taxon>Burkholderiales</taxon>
        <taxon>Burkholderiaceae</taxon>
        <taxon>Trinickia</taxon>
    </lineage>
</organism>
<keyword evidence="14" id="KW-0511">Multifunctional enzyme</keyword>
<dbReference type="FunFam" id="1.10.3810.10:FF:000001">
    <property type="entry name" value="Penicillin-binding protein 1A"/>
    <property type="match status" value="1"/>
</dbReference>
<comment type="catalytic activity">
    <reaction evidence="16">
        <text>Preferential cleavage: (Ac)2-L-Lys-D-Ala-|-D-Ala. Also transpeptidation of peptidyl-alanyl moieties that are N-acyl substituents of D-alanine.</text>
        <dbReference type="EC" id="3.4.16.4"/>
    </reaction>
</comment>
<dbReference type="Gene3D" id="3.40.710.10">
    <property type="entry name" value="DD-peptidase/beta-lactamase superfamily"/>
    <property type="match status" value="1"/>
</dbReference>
<feature type="compositionally biased region" description="Low complexity" evidence="18">
    <location>
        <begin position="792"/>
        <end position="825"/>
    </location>
</feature>
<reference evidence="22 23" key="1">
    <citation type="submission" date="2018-01" db="EMBL/GenBank/DDBJ databases">
        <title>Whole genome analyses suggest that Burkholderia sensu lato contains two further novel genera in the rhizoxinica-symbiotica group Mycetohabitans gen. nov., and Trinickia gen. nov.: implications for the evolution of diazotrophy and nodulation in the Burkholderiaceae.</title>
        <authorList>
            <person name="Estrada-de los Santos P."/>
            <person name="Palmer M."/>
            <person name="Chavez-Ramirez B."/>
            <person name="Beukes C."/>
            <person name="Steenkamp E.T."/>
            <person name="Hirsch A.M."/>
            <person name="Manyaka P."/>
            <person name="Maluk M."/>
            <person name="Lafos M."/>
            <person name="Crook M."/>
            <person name="Gross E."/>
            <person name="Simon M.F."/>
            <person name="Bueno dos Reis Junior F."/>
            <person name="Poole P.S."/>
            <person name="Venter S.N."/>
            <person name="James E.K."/>
        </authorList>
    </citation>
    <scope>NUCLEOTIDE SEQUENCE [LARGE SCALE GENOMIC DNA]</scope>
    <source>
        <strain evidence="22 23">GIMN1.004</strain>
    </source>
</reference>
<evidence type="ECO:0000256" key="5">
    <source>
        <dbReference type="ARBA" id="ARBA00022475"/>
    </source>
</evidence>
<keyword evidence="7" id="KW-0645">Protease</keyword>
<keyword evidence="15" id="KW-0961">Cell wall biogenesis/degradation</keyword>
<feature type="compositionally biased region" description="Pro residues" evidence="18">
    <location>
        <begin position="747"/>
        <end position="759"/>
    </location>
</feature>
<comment type="subcellular location">
    <subcellularLocation>
        <location evidence="1">Cell membrane</location>
    </subcellularLocation>
</comment>
<evidence type="ECO:0000313" key="22">
    <source>
        <dbReference type="EMBL" id="PMS14614.1"/>
    </source>
</evidence>
<dbReference type="Pfam" id="PF00912">
    <property type="entry name" value="Transgly"/>
    <property type="match status" value="1"/>
</dbReference>
<comment type="pathway">
    <text evidence="2">Cell wall biogenesis; peptidoglycan biosynthesis.</text>
</comment>
<dbReference type="GO" id="GO:0071555">
    <property type="term" value="P:cell wall organization"/>
    <property type="evidence" value="ECO:0007669"/>
    <property type="project" value="UniProtKB-KW"/>
</dbReference>
<dbReference type="UniPathway" id="UPA00219"/>
<dbReference type="PANTHER" id="PTHR32282">
    <property type="entry name" value="BINDING PROTEIN TRANSPEPTIDASE, PUTATIVE-RELATED"/>
    <property type="match status" value="1"/>
</dbReference>
<comment type="catalytic activity">
    <reaction evidence="17">
        <text>[GlcNAc-(1-&gt;4)-Mur2Ac(oyl-L-Ala-gamma-D-Glu-L-Lys-D-Ala-D-Ala)](n)-di-trans,octa-cis-undecaprenyl diphosphate + beta-D-GlcNAc-(1-&gt;4)-Mur2Ac(oyl-L-Ala-gamma-D-Glu-L-Lys-D-Ala-D-Ala)-di-trans,octa-cis-undecaprenyl diphosphate = [GlcNAc-(1-&gt;4)-Mur2Ac(oyl-L-Ala-gamma-D-Glu-L-Lys-D-Ala-D-Ala)](n+1)-di-trans,octa-cis-undecaprenyl diphosphate + di-trans,octa-cis-undecaprenyl diphosphate + H(+)</text>
        <dbReference type="Rhea" id="RHEA:23708"/>
        <dbReference type="Rhea" id="RHEA-COMP:9602"/>
        <dbReference type="Rhea" id="RHEA-COMP:9603"/>
        <dbReference type="ChEBI" id="CHEBI:15378"/>
        <dbReference type="ChEBI" id="CHEBI:58405"/>
        <dbReference type="ChEBI" id="CHEBI:60033"/>
        <dbReference type="ChEBI" id="CHEBI:78435"/>
        <dbReference type="EC" id="2.4.99.28"/>
    </reaction>
</comment>